<evidence type="ECO:0000256" key="4">
    <source>
        <dbReference type="ARBA" id="ARBA00010499"/>
    </source>
</evidence>
<dbReference type="GO" id="GO:0019294">
    <property type="term" value="P:keto-3-deoxy-D-manno-octulosonic acid biosynthetic process"/>
    <property type="evidence" value="ECO:0007669"/>
    <property type="project" value="UniProtKB-UniRule"/>
</dbReference>
<evidence type="ECO:0000256" key="6">
    <source>
        <dbReference type="ARBA" id="ARBA00022679"/>
    </source>
</evidence>
<proteinExistence type="inferred from homology"/>
<dbReference type="InterPro" id="IPR013785">
    <property type="entry name" value="Aldolase_TIM"/>
</dbReference>
<evidence type="ECO:0000256" key="7">
    <source>
        <dbReference type="ARBA" id="ARBA00049112"/>
    </source>
</evidence>
<evidence type="ECO:0000256" key="2">
    <source>
        <dbReference type="ARBA" id="ARBA00004756"/>
    </source>
</evidence>
<organism evidence="10 11">
    <name type="scientific">Candidatus Methylomirabilis limnetica</name>
    <dbReference type="NCBI Taxonomy" id="2033718"/>
    <lineage>
        <taxon>Bacteria</taxon>
        <taxon>Candidatus Methylomirabilota</taxon>
        <taxon>Candidatus Methylomirabilia</taxon>
        <taxon>Candidatus Methylomirabilales</taxon>
        <taxon>Candidatus Methylomirabilaceae</taxon>
        <taxon>Candidatus Methylomirabilis</taxon>
    </lineage>
</organism>
<name>A0A2T4TXJ8_9BACT</name>
<reference evidence="10 11" key="1">
    <citation type="submission" date="2017-09" db="EMBL/GenBank/DDBJ databases">
        <title>Bloom of a denitrifying methanotroph, Candidatus Methylomirabilis limnetica, in a deep stratified lake.</title>
        <authorList>
            <person name="Graf J.S."/>
            <person name="Marchant H.K."/>
            <person name="Tienken D."/>
            <person name="Hach P.F."/>
            <person name="Brand A."/>
            <person name="Schubert C.J."/>
            <person name="Kuypers M.M."/>
            <person name="Milucka J."/>
        </authorList>
    </citation>
    <scope>NUCLEOTIDE SEQUENCE [LARGE SCALE GENOMIC DNA]</scope>
    <source>
        <strain evidence="10 11">Zug</strain>
    </source>
</reference>
<dbReference type="InterPro" id="IPR006269">
    <property type="entry name" value="KDO8P_synthase"/>
</dbReference>
<feature type="domain" description="DAHP synthetase I/KDSA" evidence="9">
    <location>
        <begin position="11"/>
        <end position="271"/>
    </location>
</feature>
<evidence type="ECO:0000256" key="8">
    <source>
        <dbReference type="HAMAP-Rule" id="MF_00056"/>
    </source>
</evidence>
<evidence type="ECO:0000259" key="9">
    <source>
        <dbReference type="Pfam" id="PF00793"/>
    </source>
</evidence>
<dbReference type="NCBIfam" id="NF003543">
    <property type="entry name" value="PRK05198.1"/>
    <property type="match status" value="1"/>
</dbReference>
<evidence type="ECO:0000313" key="10">
    <source>
        <dbReference type="EMBL" id="PTL35841.1"/>
    </source>
</evidence>
<evidence type="ECO:0000256" key="1">
    <source>
        <dbReference type="ARBA" id="ARBA00004496"/>
    </source>
</evidence>
<dbReference type="AlphaFoldDB" id="A0A2T4TXJ8"/>
<comment type="similarity">
    <text evidence="4 8">Belongs to the KdsA family.</text>
</comment>
<keyword evidence="5 8" id="KW-0963">Cytoplasm</keyword>
<dbReference type="Gene3D" id="3.20.20.70">
    <property type="entry name" value="Aldolase class I"/>
    <property type="match status" value="1"/>
</dbReference>
<comment type="pathway">
    <text evidence="2">Bacterial outer membrane biogenesis; lipopolysaccharide biosynthesis.</text>
</comment>
<evidence type="ECO:0000256" key="3">
    <source>
        <dbReference type="ARBA" id="ARBA00004845"/>
    </source>
</evidence>
<dbReference type="Pfam" id="PF00793">
    <property type="entry name" value="DAHP_synth_1"/>
    <property type="match status" value="1"/>
</dbReference>
<comment type="pathway">
    <text evidence="3 8">Carbohydrate biosynthesis; 3-deoxy-D-manno-octulosonate biosynthesis; 3-deoxy-D-manno-octulosonate from D-ribulose 5-phosphate: step 2/3.</text>
</comment>
<protein>
    <recommendedName>
        <fullName evidence="8">2-dehydro-3-deoxyphosphooctonate aldolase</fullName>
        <ecNumber evidence="8">2.5.1.55</ecNumber>
    </recommendedName>
    <alternativeName>
        <fullName evidence="8">3-deoxy-D-manno-octulosonic acid 8-phosphate synthase</fullName>
    </alternativeName>
    <alternativeName>
        <fullName evidence="8">KDO-8-phosphate synthase</fullName>
        <shortName evidence="8">KDO 8-P synthase</shortName>
        <shortName evidence="8">KDOPS</shortName>
    </alternativeName>
    <alternativeName>
        <fullName evidence="8">Phospho-2-dehydro-3-deoxyoctonate aldolase</fullName>
    </alternativeName>
</protein>
<dbReference type="UniPathway" id="UPA00030"/>
<evidence type="ECO:0000256" key="5">
    <source>
        <dbReference type="ARBA" id="ARBA00022490"/>
    </source>
</evidence>
<dbReference type="InterPro" id="IPR006218">
    <property type="entry name" value="DAHP1/KDSA"/>
</dbReference>
<keyword evidence="11" id="KW-1185">Reference proteome</keyword>
<dbReference type="HAMAP" id="MF_00056">
    <property type="entry name" value="KDO8P_synth"/>
    <property type="match status" value="1"/>
</dbReference>
<dbReference type="GO" id="GO:0005737">
    <property type="term" value="C:cytoplasm"/>
    <property type="evidence" value="ECO:0007669"/>
    <property type="project" value="UniProtKB-SubCell"/>
</dbReference>
<dbReference type="NCBIfam" id="TIGR01362">
    <property type="entry name" value="KDO8P_synth"/>
    <property type="match status" value="1"/>
</dbReference>
<comment type="subcellular location">
    <subcellularLocation>
        <location evidence="1 8">Cytoplasm</location>
    </subcellularLocation>
</comment>
<comment type="caution">
    <text evidence="10">The sequence shown here is derived from an EMBL/GenBank/DDBJ whole genome shotgun (WGS) entry which is preliminary data.</text>
</comment>
<dbReference type="RefSeq" id="WP_107562705.1">
    <property type="nucleotide sequence ID" value="NZ_NVQC01000022.1"/>
</dbReference>
<dbReference type="GO" id="GO:0008676">
    <property type="term" value="F:3-deoxy-8-phosphooctulonate synthase activity"/>
    <property type="evidence" value="ECO:0007669"/>
    <property type="project" value="UniProtKB-UniRule"/>
</dbReference>
<comment type="catalytic activity">
    <reaction evidence="7 8">
        <text>D-arabinose 5-phosphate + phosphoenolpyruvate + H2O = 3-deoxy-alpha-D-manno-2-octulosonate-8-phosphate + phosphate</text>
        <dbReference type="Rhea" id="RHEA:14053"/>
        <dbReference type="ChEBI" id="CHEBI:15377"/>
        <dbReference type="ChEBI" id="CHEBI:43474"/>
        <dbReference type="ChEBI" id="CHEBI:57693"/>
        <dbReference type="ChEBI" id="CHEBI:58702"/>
        <dbReference type="ChEBI" id="CHEBI:85985"/>
        <dbReference type="EC" id="2.5.1.55"/>
    </reaction>
</comment>
<dbReference type="UniPathway" id="UPA00357">
    <property type="reaction ID" value="UER00474"/>
</dbReference>
<accession>A0A2T4TXJ8</accession>
<dbReference type="OrthoDB" id="9776934at2"/>
<keyword evidence="6 8" id="KW-0808">Transferase</keyword>
<sequence>MALTKQVRIGELTLGGGAPLLLVAGPCVIESEDHLLRIGEAIKVVCEACRVPFILKASYDKANRSSGRSFRGPGLEEGLRILERVKARLGVPVISDVHDVNQVSAAAEVLDILQIPAFLCRQTDLLLAAARSGKPVNVKKGQFLSPWDAGNIVEKLKSAGSEAIVLTERGSSFGYNNLVVDIRSLPVMRSFGYPVLFDVTHSLQLPGGAGDASSGQSQFIPYIARAAVAAGVDGLFMEVHPDPANAPSDGPNMLQLDALPELLTQLLEVQQVVAPYINQPSVQKLKADR</sequence>
<dbReference type="SUPFAM" id="SSF51569">
    <property type="entry name" value="Aldolase"/>
    <property type="match status" value="1"/>
</dbReference>
<dbReference type="Proteomes" id="UP000241436">
    <property type="component" value="Unassembled WGS sequence"/>
</dbReference>
<keyword evidence="8" id="KW-0448">Lipopolysaccharide biosynthesis</keyword>
<gene>
    <name evidence="8" type="primary">kdsA</name>
    <name evidence="10" type="ORF">CLG94_08800</name>
</gene>
<evidence type="ECO:0000313" key="11">
    <source>
        <dbReference type="Proteomes" id="UP000241436"/>
    </source>
</evidence>
<dbReference type="PANTHER" id="PTHR21057">
    <property type="entry name" value="PHOSPHO-2-DEHYDRO-3-DEOXYHEPTONATE ALDOLASE"/>
    <property type="match status" value="1"/>
</dbReference>
<dbReference type="EC" id="2.5.1.55" evidence="8"/>
<dbReference type="EMBL" id="NVQC01000022">
    <property type="protein sequence ID" value="PTL35841.1"/>
    <property type="molecule type" value="Genomic_DNA"/>
</dbReference>
<reference evidence="11" key="2">
    <citation type="journal article" date="2018" name="Environ. Microbiol.">
        <title>Bloom of a denitrifying methanotroph, 'Candidatus Methylomirabilis limnetica', in a deep stratified lake.</title>
        <authorList>
            <person name="Graf J.S."/>
            <person name="Mayr M.J."/>
            <person name="Marchant H.K."/>
            <person name="Tienken D."/>
            <person name="Hach P.F."/>
            <person name="Brand A."/>
            <person name="Schubert C.J."/>
            <person name="Kuypers M.M."/>
            <person name="Milucka J."/>
        </authorList>
    </citation>
    <scope>NUCLEOTIDE SEQUENCE [LARGE SCALE GENOMIC DNA]</scope>
    <source>
        <strain evidence="11">Zug</strain>
    </source>
</reference>